<proteinExistence type="predicted"/>
<dbReference type="STRING" id="105231.A0A0U9HTC7"/>
<accession>A0A0U9HTC7</accession>
<dbReference type="InterPro" id="IPR050312">
    <property type="entry name" value="IolE/XylAMocC-like"/>
</dbReference>
<name>A0A0U9HTC7_KLENI</name>
<sequence length="379" mass="40658">MASTQLAALRLQPLQASAGVPLSQCRKHVYTGVYMPGQKAYNAPLAVHQILRLASLQSPPQQLKEGSKSLLGSRSPSSHRQPRIRATASDAEPAAPSNLIGVHWLTWAGGLSEEECRKAIDGSAKLGYDLVEVPLGDPDAVNVPLTRRMLQEANMAATASLGLLPHADVSSDDSEIAAAGEKLLEEAVKVAAGIGATIVTGITYSALHKYPSGPTVAGRRNSVVALKRIAARAADSGIEIGLEVVNRYESNLINTAAEAMELLSEIDHPGVMVHLDSYHMNIEENSAAEAVQTCGDKLRYVHIGESHRGYLGTGSVDFPALFAALAAARYRGPITFESFSSRVVNPQLSNTLCIWRNLWEDSEDLAQHAKAFIDEKWNP</sequence>
<dbReference type="OMA" id="GLAMESF"/>
<dbReference type="EMBL" id="DF236950">
    <property type="protein sequence ID" value="GAQ77611.1"/>
    <property type="molecule type" value="Genomic_DNA"/>
</dbReference>
<gene>
    <name evidence="3" type="ORF">KFL_000010600</name>
</gene>
<evidence type="ECO:0000259" key="2">
    <source>
        <dbReference type="Pfam" id="PF01261"/>
    </source>
</evidence>
<feature type="region of interest" description="Disordered" evidence="1">
    <location>
        <begin position="58"/>
        <end position="92"/>
    </location>
</feature>
<dbReference type="PANTHER" id="PTHR12110:SF41">
    <property type="entry name" value="INOSOSE DEHYDRATASE"/>
    <property type="match status" value="1"/>
</dbReference>
<dbReference type="Proteomes" id="UP000054558">
    <property type="component" value="Unassembled WGS sequence"/>
</dbReference>
<dbReference type="GO" id="GO:0016853">
    <property type="term" value="F:isomerase activity"/>
    <property type="evidence" value="ECO:0007669"/>
    <property type="project" value="UniProtKB-KW"/>
</dbReference>
<dbReference type="AlphaFoldDB" id="A0A0U9HTC7"/>
<feature type="domain" description="Xylose isomerase-like TIM barrel" evidence="2">
    <location>
        <begin position="124"/>
        <end position="350"/>
    </location>
</feature>
<dbReference type="PANTHER" id="PTHR12110">
    <property type="entry name" value="HYDROXYPYRUVATE ISOMERASE"/>
    <property type="match status" value="1"/>
</dbReference>
<evidence type="ECO:0000313" key="4">
    <source>
        <dbReference type="Proteomes" id="UP000054558"/>
    </source>
</evidence>
<organism evidence="3 4">
    <name type="scientific">Klebsormidium nitens</name>
    <name type="common">Green alga</name>
    <name type="synonym">Ulothrix nitens</name>
    <dbReference type="NCBI Taxonomy" id="105231"/>
    <lineage>
        <taxon>Eukaryota</taxon>
        <taxon>Viridiplantae</taxon>
        <taxon>Streptophyta</taxon>
        <taxon>Klebsormidiophyceae</taxon>
        <taxon>Klebsormidiales</taxon>
        <taxon>Klebsormidiaceae</taxon>
        <taxon>Klebsormidium</taxon>
    </lineage>
</organism>
<evidence type="ECO:0000313" key="3">
    <source>
        <dbReference type="EMBL" id="GAQ77611.1"/>
    </source>
</evidence>
<dbReference type="Gene3D" id="3.20.20.150">
    <property type="entry name" value="Divalent-metal-dependent TIM barrel enzymes"/>
    <property type="match status" value="1"/>
</dbReference>
<dbReference type="InterPro" id="IPR013022">
    <property type="entry name" value="Xyl_isomerase-like_TIM-brl"/>
</dbReference>
<dbReference type="InterPro" id="IPR036237">
    <property type="entry name" value="Xyl_isomerase-like_sf"/>
</dbReference>
<evidence type="ECO:0000256" key="1">
    <source>
        <dbReference type="SAM" id="MobiDB-lite"/>
    </source>
</evidence>
<dbReference type="SUPFAM" id="SSF51658">
    <property type="entry name" value="Xylose isomerase-like"/>
    <property type="match status" value="1"/>
</dbReference>
<protein>
    <submittedName>
        <fullName evidence="3">Xylose isomerase</fullName>
    </submittedName>
</protein>
<keyword evidence="3" id="KW-0413">Isomerase</keyword>
<dbReference type="Pfam" id="PF01261">
    <property type="entry name" value="AP_endonuc_2"/>
    <property type="match status" value="1"/>
</dbReference>
<keyword evidence="4" id="KW-1185">Reference proteome</keyword>
<dbReference type="OrthoDB" id="4214675at2759"/>
<feature type="compositionally biased region" description="Low complexity" evidence="1">
    <location>
        <begin position="68"/>
        <end position="78"/>
    </location>
</feature>
<reference evidence="3 4" key="1">
    <citation type="journal article" date="2014" name="Nat. Commun.">
        <title>Klebsormidium flaccidum genome reveals primary factors for plant terrestrial adaptation.</title>
        <authorList>
            <person name="Hori K."/>
            <person name="Maruyama F."/>
            <person name="Fujisawa T."/>
            <person name="Togashi T."/>
            <person name="Yamamoto N."/>
            <person name="Seo M."/>
            <person name="Sato S."/>
            <person name="Yamada T."/>
            <person name="Mori H."/>
            <person name="Tajima N."/>
            <person name="Moriyama T."/>
            <person name="Ikeuchi M."/>
            <person name="Watanabe M."/>
            <person name="Wada H."/>
            <person name="Kobayashi K."/>
            <person name="Saito M."/>
            <person name="Masuda T."/>
            <person name="Sasaki-Sekimoto Y."/>
            <person name="Mashiguchi K."/>
            <person name="Awai K."/>
            <person name="Shimojima M."/>
            <person name="Masuda S."/>
            <person name="Iwai M."/>
            <person name="Nobusawa T."/>
            <person name="Narise T."/>
            <person name="Kondo S."/>
            <person name="Saito H."/>
            <person name="Sato R."/>
            <person name="Murakawa M."/>
            <person name="Ihara Y."/>
            <person name="Oshima-Yamada Y."/>
            <person name="Ohtaka K."/>
            <person name="Satoh M."/>
            <person name="Sonobe K."/>
            <person name="Ishii M."/>
            <person name="Ohtani R."/>
            <person name="Kanamori-Sato M."/>
            <person name="Honoki R."/>
            <person name="Miyazaki D."/>
            <person name="Mochizuki H."/>
            <person name="Umetsu J."/>
            <person name="Higashi K."/>
            <person name="Shibata D."/>
            <person name="Kamiya Y."/>
            <person name="Sato N."/>
            <person name="Nakamura Y."/>
            <person name="Tabata S."/>
            <person name="Ida S."/>
            <person name="Kurokawa K."/>
            <person name="Ohta H."/>
        </authorList>
    </citation>
    <scope>NUCLEOTIDE SEQUENCE [LARGE SCALE GENOMIC DNA]</scope>
    <source>
        <strain evidence="3 4">NIES-2285</strain>
    </source>
</reference>